<feature type="domain" description="Glycosyl hydrolase family 36 N-terminal" evidence="8">
    <location>
        <begin position="25"/>
        <end position="262"/>
    </location>
</feature>
<dbReference type="GO" id="GO:0016052">
    <property type="term" value="P:carbohydrate catabolic process"/>
    <property type="evidence" value="ECO:0007669"/>
    <property type="project" value="InterPro"/>
</dbReference>
<keyword evidence="10" id="KW-1185">Reference proteome</keyword>
<organism evidence="9 10">
    <name type="scientific">Xylanimonas cellulosilytica (strain DSM 15894 / JCM 12276 / CECT 5975 / KCTC 9989 / LMG 20990 / NBRC 107835 / XIL07)</name>
    <dbReference type="NCBI Taxonomy" id="446471"/>
    <lineage>
        <taxon>Bacteria</taxon>
        <taxon>Bacillati</taxon>
        <taxon>Actinomycetota</taxon>
        <taxon>Actinomycetes</taxon>
        <taxon>Micrococcales</taxon>
        <taxon>Promicromonosporaceae</taxon>
        <taxon>Xylanimonas</taxon>
    </lineage>
</organism>
<dbReference type="Pfam" id="PF16875">
    <property type="entry name" value="Glyco_hydro_36N"/>
    <property type="match status" value="1"/>
</dbReference>
<dbReference type="GO" id="GO:0004557">
    <property type="term" value="F:alpha-galactosidase activity"/>
    <property type="evidence" value="ECO:0007669"/>
    <property type="project" value="UniProtKB-UniRule"/>
</dbReference>
<dbReference type="PANTHER" id="PTHR43053:SF3">
    <property type="entry name" value="ALPHA-GALACTOSIDASE C-RELATED"/>
    <property type="match status" value="1"/>
</dbReference>
<dbReference type="InterPro" id="IPR013785">
    <property type="entry name" value="Aldolase_TIM"/>
</dbReference>
<dbReference type="InterPro" id="IPR038417">
    <property type="entry name" value="Alpga-gal_N_sf"/>
</dbReference>
<reference evidence="9 10" key="2">
    <citation type="journal article" date="2010" name="Stand. Genomic Sci.">
        <title>Complete genome sequence of Xylanimonas cellulosilytica type strain (XIL07).</title>
        <authorList>
            <person name="Foster B."/>
            <person name="Pukall R."/>
            <person name="Abt B."/>
            <person name="Nolan M."/>
            <person name="Glavina Del Rio T."/>
            <person name="Chen F."/>
            <person name="Lucas S."/>
            <person name="Tice H."/>
            <person name="Pitluck S."/>
            <person name="Cheng J.-F."/>
            <person name="Chertkov O."/>
            <person name="Brettin T."/>
            <person name="Han C."/>
            <person name="Detter J.C."/>
            <person name="Bruce D."/>
            <person name="Goodwin L."/>
            <person name="Ivanova N."/>
            <person name="Mavromatis K."/>
            <person name="Pati A."/>
            <person name="Mikhailova N."/>
            <person name="Chen A."/>
            <person name="Palaniappan K."/>
            <person name="Land M."/>
            <person name="Hauser L."/>
            <person name="Chang Y.-J."/>
            <person name="Jeffries C.D."/>
            <person name="Chain P."/>
            <person name="Rohde M."/>
            <person name="Goeker M."/>
            <person name="Bristow J."/>
            <person name="Eisen J.A."/>
            <person name="Markowitz V."/>
            <person name="Hugenholtz P."/>
            <person name="Kyrpides N.C."/>
            <person name="Klenk H.-P."/>
            <person name="Lapidus A."/>
        </authorList>
    </citation>
    <scope>NUCLEOTIDE SEQUENCE [LARGE SCALE GENOMIC DNA]</scope>
    <source>
        <strain evidence="10">DSM 15894 / CECT 5975 / LMG 20990 / XIL07</strain>
    </source>
</reference>
<dbReference type="EC" id="3.2.1.22" evidence="2 5"/>
<dbReference type="PIRSF" id="PIRSF005536">
    <property type="entry name" value="Agal"/>
    <property type="match status" value="1"/>
</dbReference>
<dbReference type="PRINTS" id="PR00743">
    <property type="entry name" value="GLHYDRLASE36"/>
</dbReference>
<dbReference type="KEGG" id="xce:Xcel_2118"/>
<evidence type="ECO:0000256" key="4">
    <source>
        <dbReference type="ARBA" id="ARBA00023295"/>
    </source>
</evidence>
<comment type="catalytic activity">
    <reaction evidence="1 5">
        <text>Hydrolysis of terminal, non-reducing alpha-D-galactose residues in alpha-D-galactosides, including galactose oligosaccharides, galactomannans and galactolipids.</text>
        <dbReference type="EC" id="3.2.1.22"/>
    </reaction>
</comment>
<keyword evidence="4 5" id="KW-0326">Glycosidase</keyword>
<reference evidence="10" key="1">
    <citation type="submission" date="2009-11" db="EMBL/GenBank/DDBJ databases">
        <title>The complete chromosome of Xylanimonas cellulosilytica DSM 15894.</title>
        <authorList>
            <consortium name="US DOE Joint Genome Institute (JGI-PGF)"/>
            <person name="Lucas S."/>
            <person name="Copeland A."/>
            <person name="Lapidus A."/>
            <person name="Glavina del Rio T."/>
            <person name="Dalin E."/>
            <person name="Tice H."/>
            <person name="Bruce D."/>
            <person name="Goodwin L."/>
            <person name="Pitluck S."/>
            <person name="Kyrpides N."/>
            <person name="Mavromatis K."/>
            <person name="Ivanova N."/>
            <person name="Mikhailova N."/>
            <person name="Foster B."/>
            <person name="Clum A."/>
            <person name="Brettin T."/>
            <person name="Detter J.C."/>
            <person name="Han C."/>
            <person name="Larimer F."/>
            <person name="Land M."/>
            <person name="Hauser L."/>
            <person name="Markowitz V."/>
            <person name="Cheng J.F."/>
            <person name="Hugenholtz P."/>
            <person name="Woyke T."/>
            <person name="Wu D."/>
            <person name="Gehrich-Schroeter G."/>
            <person name="Schneider S."/>
            <person name="Pukall S.R."/>
            <person name="Klenk H.P."/>
            <person name="Eisen J.A."/>
        </authorList>
    </citation>
    <scope>NUCLEOTIDE SEQUENCE [LARGE SCALE GENOMIC DNA]</scope>
    <source>
        <strain evidence="10">DSM 15894 / CECT 5975 / LMG 20990 / XIL07</strain>
    </source>
</reference>
<evidence type="ECO:0000256" key="6">
    <source>
        <dbReference type="PIRSR" id="PIRSR005536-1"/>
    </source>
</evidence>
<dbReference type="OrthoDB" id="9758822at2"/>
<dbReference type="AlphaFoldDB" id="D1BUC3"/>
<dbReference type="eggNOG" id="COG3345">
    <property type="taxonomic scope" value="Bacteria"/>
</dbReference>
<dbReference type="HOGENOM" id="CLU_009640_3_1_11"/>
<dbReference type="Gene3D" id="2.70.98.60">
    <property type="entry name" value="alpha-galactosidase from lactobacil brevis"/>
    <property type="match status" value="1"/>
</dbReference>
<dbReference type="InterPro" id="IPR050985">
    <property type="entry name" value="Alpha-glycosidase_related"/>
</dbReference>
<dbReference type="Pfam" id="PF02065">
    <property type="entry name" value="Melibiase"/>
    <property type="match status" value="1"/>
</dbReference>
<accession>D1BUC3</accession>
<evidence type="ECO:0000256" key="5">
    <source>
        <dbReference type="PIRNR" id="PIRNR005536"/>
    </source>
</evidence>
<dbReference type="SMR" id="D1BUC3"/>
<feature type="domain" description="Glycosyl hydrolase family 36 C-terminal" evidence="7">
    <location>
        <begin position="621"/>
        <end position="702"/>
    </location>
</feature>
<name>D1BUC3_XYLCX</name>
<dbReference type="CAZy" id="GH36">
    <property type="family name" value="Glycoside Hydrolase Family 36"/>
</dbReference>
<gene>
    <name evidence="9" type="ordered locus">Xcel_2118</name>
</gene>
<dbReference type="InterPro" id="IPR002252">
    <property type="entry name" value="Glyco_hydro_36"/>
</dbReference>
<evidence type="ECO:0000313" key="9">
    <source>
        <dbReference type="EMBL" id="ACZ31136.1"/>
    </source>
</evidence>
<dbReference type="EMBL" id="CP001821">
    <property type="protein sequence ID" value="ACZ31136.1"/>
    <property type="molecule type" value="Genomic_DNA"/>
</dbReference>
<dbReference type="SUPFAM" id="SSF51445">
    <property type="entry name" value="(Trans)glycosidases"/>
    <property type="match status" value="1"/>
</dbReference>
<feature type="active site" description="Proton donor" evidence="6">
    <location>
        <position position="518"/>
    </location>
</feature>
<dbReference type="InterPro" id="IPR000111">
    <property type="entry name" value="Glyco_hydro_27/36_CS"/>
</dbReference>
<evidence type="ECO:0000259" key="7">
    <source>
        <dbReference type="Pfam" id="PF16874"/>
    </source>
</evidence>
<dbReference type="CDD" id="cd14791">
    <property type="entry name" value="GH36"/>
    <property type="match status" value="1"/>
</dbReference>
<dbReference type="Pfam" id="PF16874">
    <property type="entry name" value="Glyco_hydro_36C"/>
    <property type="match status" value="1"/>
</dbReference>
<dbReference type="FunFam" id="3.20.20.70:FF:000118">
    <property type="entry name" value="Alpha-galactosidase"/>
    <property type="match status" value="1"/>
</dbReference>
<dbReference type="Proteomes" id="UP000002255">
    <property type="component" value="Chromosome"/>
</dbReference>
<proteinExistence type="inferred from homology"/>
<evidence type="ECO:0000259" key="8">
    <source>
        <dbReference type="Pfam" id="PF16875"/>
    </source>
</evidence>
<dbReference type="PROSITE" id="PS00512">
    <property type="entry name" value="ALPHA_GALACTOSIDASE"/>
    <property type="match status" value="1"/>
</dbReference>
<evidence type="ECO:0000313" key="10">
    <source>
        <dbReference type="Proteomes" id="UP000002255"/>
    </source>
</evidence>
<protein>
    <recommendedName>
        <fullName evidence="2 5">Alpha-galactosidase</fullName>
        <ecNumber evidence="2 5">3.2.1.22</ecNumber>
    </recommendedName>
</protein>
<dbReference type="PANTHER" id="PTHR43053">
    <property type="entry name" value="GLYCOSIDASE FAMILY 31"/>
    <property type="match status" value="1"/>
</dbReference>
<dbReference type="InterPro" id="IPR031705">
    <property type="entry name" value="Glyco_hydro_36_C"/>
</dbReference>
<evidence type="ECO:0000256" key="3">
    <source>
        <dbReference type="ARBA" id="ARBA00022801"/>
    </source>
</evidence>
<evidence type="ECO:0000256" key="1">
    <source>
        <dbReference type="ARBA" id="ARBA00001255"/>
    </source>
</evidence>
<dbReference type="STRING" id="446471.Xcel_2118"/>
<feature type="active site" description="Nucleophile" evidence="6">
    <location>
        <position position="452"/>
    </location>
</feature>
<dbReference type="RefSeq" id="WP_012878878.1">
    <property type="nucleotide sequence ID" value="NC_013530.1"/>
</dbReference>
<dbReference type="InterPro" id="IPR017853">
    <property type="entry name" value="GH"/>
</dbReference>
<dbReference type="Gene3D" id="3.20.20.70">
    <property type="entry name" value="Aldolase class I"/>
    <property type="match status" value="1"/>
</dbReference>
<sequence length="721" mass="78939">MTTGTDGVVHLRAGGVSLVVETGGGLPRIVHWGEDLGDLDPSSVRAVATSSVPPVVSGPVDEVVPLAVLPEAHRGWLGTPGLSGHRRGRHFAPAFVTAAVEAQTSDGGAQRLVTHARDDDAALSLTVTIELAPSGLVSLDAALTNDHPTEPYQLDALLLALPVPTLATEIVDFTGRHLRERSPQRHRFTQGTHLRENRRGRTGADATTLLLAGTPSFSFESGEVWGVHVAWSGNHRTLAERSAEGQGVLAGGELLLPGELELAPGETYTSPTVYGAWGRGLNALSWRFHEYLRARPGHPSARRPVLLNTWEAVYFHQDVDALTQLADVAADVGIERFVLDDGWFRGRRDDTAGLGDWYVDTDVWPQGLHPLVERVRERGMQFGLWFEPEMVNPDSDLARAHPEWILGPGPSLPPEARHQQVLDLADPDAFAYVLGRLDAVISEYDVDFVKWDHNRDLVAPGRGPRRTAGTHEQTLAVYRLVDTLRERHPRLEIESCSSGGARVDLGILQRTDRVWASDSIDALERQHIERWTRLLLPPELVGSHIGSAWAAATGRTHELEMRAGTAFFGSLGIERDLRHADAEERAALQAWIALYQQHQELLHTGRFHTVDHGDPSLHVHGVVAQDQAEAIYSFVAVATSEYARPGLVRLPGLDPDVSYDVRPVPLAARVEKFMGFTAPPWWADGITLPGSVLSRHGVQIPALFPERLTMVHVQRATAVAR</sequence>
<keyword evidence="3 5" id="KW-0378">Hydrolase</keyword>
<comment type="similarity">
    <text evidence="5">Belongs to the glycosyl hydrolase.</text>
</comment>
<dbReference type="InterPro" id="IPR031704">
    <property type="entry name" value="Glyco_hydro_36_N"/>
</dbReference>
<evidence type="ECO:0000256" key="2">
    <source>
        <dbReference type="ARBA" id="ARBA00012755"/>
    </source>
</evidence>